<keyword evidence="2" id="KW-1185">Reference proteome</keyword>
<evidence type="ECO:0000313" key="1">
    <source>
        <dbReference type="EMBL" id="OAD54983.1"/>
    </source>
</evidence>
<proteinExistence type="predicted"/>
<protein>
    <submittedName>
        <fullName evidence="1">Uncharacterized protein</fullName>
    </submittedName>
</protein>
<dbReference type="EMBL" id="KQ763581">
    <property type="protein sequence ID" value="OAD54983.1"/>
    <property type="molecule type" value="Genomic_DNA"/>
</dbReference>
<dbReference type="Proteomes" id="UP000250275">
    <property type="component" value="Unassembled WGS sequence"/>
</dbReference>
<name>A0A310S964_9HYME</name>
<reference evidence="1 2" key="1">
    <citation type="submission" date="2015-07" db="EMBL/GenBank/DDBJ databases">
        <title>The genome of Eufriesea mexicana.</title>
        <authorList>
            <person name="Pan H."/>
            <person name="Kapheim K."/>
        </authorList>
    </citation>
    <scope>NUCLEOTIDE SEQUENCE [LARGE SCALE GENOMIC DNA]</scope>
    <source>
        <strain evidence="1">0111107269</strain>
        <tissue evidence="1">Whole body</tissue>
    </source>
</reference>
<accession>A0A310S964</accession>
<sequence length="142" mass="14776">MLPPTATCHTVDNGVVATPVVSRYAGAVAPASLIPSLWPFHPPRRSSLETTSSLGVATVSLGGVKAGAWGGRVSGGLALVPVVAAETEAATATDQREGLEKTSATRWRRRFERLLVLLSTLPVPGGGKLEDVHWPPEETSSA</sequence>
<evidence type="ECO:0000313" key="2">
    <source>
        <dbReference type="Proteomes" id="UP000250275"/>
    </source>
</evidence>
<organism evidence="1 2">
    <name type="scientific">Eufriesea mexicana</name>
    <dbReference type="NCBI Taxonomy" id="516756"/>
    <lineage>
        <taxon>Eukaryota</taxon>
        <taxon>Metazoa</taxon>
        <taxon>Ecdysozoa</taxon>
        <taxon>Arthropoda</taxon>
        <taxon>Hexapoda</taxon>
        <taxon>Insecta</taxon>
        <taxon>Pterygota</taxon>
        <taxon>Neoptera</taxon>
        <taxon>Endopterygota</taxon>
        <taxon>Hymenoptera</taxon>
        <taxon>Apocrita</taxon>
        <taxon>Aculeata</taxon>
        <taxon>Apoidea</taxon>
        <taxon>Anthophila</taxon>
        <taxon>Apidae</taxon>
        <taxon>Eufriesea</taxon>
    </lineage>
</organism>
<dbReference type="AlphaFoldDB" id="A0A310S964"/>
<gene>
    <name evidence="1" type="ORF">WN48_05863</name>
</gene>